<proteinExistence type="predicted"/>
<reference evidence="4" key="1">
    <citation type="submission" date="2025-08" db="UniProtKB">
        <authorList>
            <consortium name="RefSeq"/>
        </authorList>
    </citation>
    <scope>IDENTIFICATION</scope>
    <source>
        <tissue evidence="4">Young leaves</tissue>
    </source>
</reference>
<feature type="domain" description="GAG-pre-integrase" evidence="2">
    <location>
        <begin position="4"/>
        <end position="73"/>
    </location>
</feature>
<dbReference type="RefSeq" id="XP_038974967.1">
    <property type="nucleotide sequence ID" value="XM_039119039.1"/>
</dbReference>
<evidence type="ECO:0000256" key="1">
    <source>
        <dbReference type="SAM" id="MobiDB-lite"/>
    </source>
</evidence>
<dbReference type="OrthoDB" id="784048at2759"/>
<dbReference type="Proteomes" id="UP000228380">
    <property type="component" value="Unplaced"/>
</dbReference>
<organism evidence="3 4">
    <name type="scientific">Phoenix dactylifera</name>
    <name type="common">Date palm</name>
    <dbReference type="NCBI Taxonomy" id="42345"/>
    <lineage>
        <taxon>Eukaryota</taxon>
        <taxon>Viridiplantae</taxon>
        <taxon>Streptophyta</taxon>
        <taxon>Embryophyta</taxon>
        <taxon>Tracheophyta</taxon>
        <taxon>Spermatophyta</taxon>
        <taxon>Magnoliopsida</taxon>
        <taxon>Liliopsida</taxon>
        <taxon>Arecaceae</taxon>
        <taxon>Coryphoideae</taxon>
        <taxon>Phoeniceae</taxon>
        <taxon>Phoenix</taxon>
    </lineage>
</organism>
<keyword evidence="3" id="KW-1185">Reference proteome</keyword>
<sequence length="133" mass="14750">MANNLYEMEGSVVIDGAEVLAAAQEKQLAYKLWHYQMGHMSDRGLKELGKRGLILVVEKEGNDICEPCIYGKQHRVKFANSFKRSEGVLLLVHSNIWGLAPVSARGGARSPNRKHDGGIPEKIWSGKKVELGH</sequence>
<dbReference type="KEGG" id="pda:108510954"/>
<dbReference type="GeneID" id="108510954"/>
<gene>
    <name evidence="4" type="primary">LOC108510954</name>
</gene>
<dbReference type="InterPro" id="IPR025724">
    <property type="entry name" value="GAG-pre-integrase_dom"/>
</dbReference>
<dbReference type="Pfam" id="PF13976">
    <property type="entry name" value="gag_pre-integrs"/>
    <property type="match status" value="1"/>
</dbReference>
<feature type="region of interest" description="Disordered" evidence="1">
    <location>
        <begin position="105"/>
        <end position="133"/>
    </location>
</feature>
<dbReference type="AlphaFoldDB" id="A0A8B8ZNQ6"/>
<name>A0A8B8ZNQ6_PHODC</name>
<protein>
    <submittedName>
        <fullName evidence="4">Uncharacterized mitochondrial protein AtMg00300-like</fullName>
    </submittedName>
</protein>
<evidence type="ECO:0000313" key="4">
    <source>
        <dbReference type="RefSeq" id="XP_038974967.1"/>
    </source>
</evidence>
<evidence type="ECO:0000313" key="3">
    <source>
        <dbReference type="Proteomes" id="UP000228380"/>
    </source>
</evidence>
<accession>A0A8B8ZNQ6</accession>
<evidence type="ECO:0000259" key="2">
    <source>
        <dbReference type="Pfam" id="PF13976"/>
    </source>
</evidence>